<dbReference type="Ensembl" id="ENSPMET00000007336.1">
    <property type="protein sequence ID" value="ENSPMEP00000024553.1"/>
    <property type="gene ID" value="ENSPMEG00000006970.1"/>
</dbReference>
<protein>
    <recommendedName>
        <fullName evidence="4">Rad60/SUMO-like domain-containing protein</fullName>
    </recommendedName>
</protein>
<dbReference type="Gene3D" id="3.10.20.90">
    <property type="entry name" value="Phosphatidylinositol 3-kinase Catalytic Subunit, Chain A, domain 1"/>
    <property type="match status" value="1"/>
</dbReference>
<name>A0A3B3YBL1_9TELE</name>
<dbReference type="STRING" id="48701.ENSPMEP00000024553"/>
<reference evidence="2" key="1">
    <citation type="submission" date="2025-08" db="UniProtKB">
        <authorList>
            <consortium name="Ensembl"/>
        </authorList>
    </citation>
    <scope>IDENTIFICATION</scope>
</reference>
<dbReference type="Proteomes" id="UP000261480">
    <property type="component" value="Unplaced"/>
</dbReference>
<accession>A0A3B3YBL1</accession>
<keyword evidence="1" id="KW-0472">Membrane</keyword>
<keyword evidence="3" id="KW-1185">Reference proteome</keyword>
<evidence type="ECO:0000313" key="2">
    <source>
        <dbReference type="Ensembl" id="ENSPMEP00000024553.1"/>
    </source>
</evidence>
<keyword evidence="1" id="KW-0812">Transmembrane</keyword>
<evidence type="ECO:0008006" key="4">
    <source>
        <dbReference type="Google" id="ProtNLM"/>
    </source>
</evidence>
<keyword evidence="1" id="KW-1133">Transmembrane helix</keyword>
<sequence>ECVVMPAEEQSCSSSCVSLKLQSRDRSSSQLFLVHRVRTPLPLCFLIFILCAVASVRFHFDGSKVAGSQTAAQLELEDGDIIERMKQTGSNFHFH</sequence>
<dbReference type="SUPFAM" id="SSF54236">
    <property type="entry name" value="Ubiquitin-like"/>
    <property type="match status" value="1"/>
</dbReference>
<organism evidence="2 3">
    <name type="scientific">Poecilia mexicana</name>
    <dbReference type="NCBI Taxonomy" id="48701"/>
    <lineage>
        <taxon>Eukaryota</taxon>
        <taxon>Metazoa</taxon>
        <taxon>Chordata</taxon>
        <taxon>Craniata</taxon>
        <taxon>Vertebrata</taxon>
        <taxon>Euteleostomi</taxon>
        <taxon>Actinopterygii</taxon>
        <taxon>Neopterygii</taxon>
        <taxon>Teleostei</taxon>
        <taxon>Neoteleostei</taxon>
        <taxon>Acanthomorphata</taxon>
        <taxon>Ovalentaria</taxon>
        <taxon>Atherinomorphae</taxon>
        <taxon>Cyprinodontiformes</taxon>
        <taxon>Poeciliidae</taxon>
        <taxon>Poeciliinae</taxon>
        <taxon>Poecilia</taxon>
    </lineage>
</organism>
<dbReference type="AlphaFoldDB" id="A0A3B3YBL1"/>
<evidence type="ECO:0000256" key="1">
    <source>
        <dbReference type="SAM" id="Phobius"/>
    </source>
</evidence>
<proteinExistence type="predicted"/>
<reference evidence="2" key="2">
    <citation type="submission" date="2025-09" db="UniProtKB">
        <authorList>
            <consortium name="Ensembl"/>
        </authorList>
    </citation>
    <scope>IDENTIFICATION</scope>
</reference>
<evidence type="ECO:0000313" key="3">
    <source>
        <dbReference type="Proteomes" id="UP000261480"/>
    </source>
</evidence>
<feature type="transmembrane region" description="Helical" evidence="1">
    <location>
        <begin position="40"/>
        <end position="60"/>
    </location>
</feature>
<dbReference type="InterPro" id="IPR029071">
    <property type="entry name" value="Ubiquitin-like_domsf"/>
</dbReference>